<keyword evidence="3" id="KW-1185">Reference proteome</keyword>
<evidence type="ECO:0008006" key="4">
    <source>
        <dbReference type="Google" id="ProtNLM"/>
    </source>
</evidence>
<gene>
    <name evidence="2" type="ORF">A4U43_C04F6810</name>
</gene>
<feature type="compositionally biased region" description="Polar residues" evidence="1">
    <location>
        <begin position="213"/>
        <end position="225"/>
    </location>
</feature>
<organism evidence="2 3">
    <name type="scientific">Asparagus officinalis</name>
    <name type="common">Garden asparagus</name>
    <dbReference type="NCBI Taxonomy" id="4686"/>
    <lineage>
        <taxon>Eukaryota</taxon>
        <taxon>Viridiplantae</taxon>
        <taxon>Streptophyta</taxon>
        <taxon>Embryophyta</taxon>
        <taxon>Tracheophyta</taxon>
        <taxon>Spermatophyta</taxon>
        <taxon>Magnoliopsida</taxon>
        <taxon>Liliopsida</taxon>
        <taxon>Asparagales</taxon>
        <taxon>Asparagaceae</taxon>
        <taxon>Asparagoideae</taxon>
        <taxon>Asparagus</taxon>
    </lineage>
</organism>
<proteinExistence type="predicted"/>
<sequence>MPSYKKNFNYKIYKWHNLCHVKENACRAPVWVAMPKQPLQCFIPEFLKTVANKIGCFLLGCALKLISGKRFHLTYGLGYMMMGSVKPLIYENLPKDCNGCHVEGHSIRECRNKCMNGSPSLANEQSPALFVRTQGVQNNASPSKNRNSLCSKKSLQSNVEANEAFWEAVNLQVAQIEKAKADYTHEKSNPTNNNHDDSSESDPIYIPSSSSSNNKALTQDSSEFVESSDYGVESSNPFSPLQDAQDPNEESNSVTLGTCDYDGNEDERELINLGSH</sequence>
<name>A0A5P1EYU8_ASPOF</name>
<evidence type="ECO:0000313" key="2">
    <source>
        <dbReference type="EMBL" id="ONK71276.1"/>
    </source>
</evidence>
<feature type="compositionally biased region" description="Low complexity" evidence="1">
    <location>
        <begin position="201"/>
        <end position="212"/>
    </location>
</feature>
<dbReference type="EMBL" id="CM007384">
    <property type="protein sequence ID" value="ONK71276.1"/>
    <property type="molecule type" value="Genomic_DNA"/>
</dbReference>
<dbReference type="Proteomes" id="UP000243459">
    <property type="component" value="Chromosome 4"/>
</dbReference>
<evidence type="ECO:0000313" key="3">
    <source>
        <dbReference type="Proteomes" id="UP000243459"/>
    </source>
</evidence>
<dbReference type="AlphaFoldDB" id="A0A5P1EYU8"/>
<feature type="region of interest" description="Disordered" evidence="1">
    <location>
        <begin position="183"/>
        <end position="276"/>
    </location>
</feature>
<accession>A0A5P1EYU8</accession>
<evidence type="ECO:0000256" key="1">
    <source>
        <dbReference type="SAM" id="MobiDB-lite"/>
    </source>
</evidence>
<feature type="compositionally biased region" description="Basic and acidic residues" evidence="1">
    <location>
        <begin position="183"/>
        <end position="198"/>
    </location>
</feature>
<reference evidence="3" key="1">
    <citation type="journal article" date="2017" name="Nat. Commun.">
        <title>The asparagus genome sheds light on the origin and evolution of a young Y chromosome.</title>
        <authorList>
            <person name="Harkess A."/>
            <person name="Zhou J."/>
            <person name="Xu C."/>
            <person name="Bowers J.E."/>
            <person name="Van der Hulst R."/>
            <person name="Ayyampalayam S."/>
            <person name="Mercati F."/>
            <person name="Riccardi P."/>
            <person name="McKain M.R."/>
            <person name="Kakrana A."/>
            <person name="Tang H."/>
            <person name="Ray J."/>
            <person name="Groenendijk J."/>
            <person name="Arikit S."/>
            <person name="Mathioni S.M."/>
            <person name="Nakano M."/>
            <person name="Shan H."/>
            <person name="Telgmann-Rauber A."/>
            <person name="Kanno A."/>
            <person name="Yue Z."/>
            <person name="Chen H."/>
            <person name="Li W."/>
            <person name="Chen Y."/>
            <person name="Xu X."/>
            <person name="Zhang Y."/>
            <person name="Luo S."/>
            <person name="Chen H."/>
            <person name="Gao J."/>
            <person name="Mao Z."/>
            <person name="Pires J.C."/>
            <person name="Luo M."/>
            <person name="Kudrna D."/>
            <person name="Wing R.A."/>
            <person name="Meyers B.C."/>
            <person name="Yi K."/>
            <person name="Kong H."/>
            <person name="Lavrijsen P."/>
            <person name="Sunseri F."/>
            <person name="Falavigna A."/>
            <person name="Ye Y."/>
            <person name="Leebens-Mack J.H."/>
            <person name="Chen G."/>
        </authorList>
    </citation>
    <scope>NUCLEOTIDE SEQUENCE [LARGE SCALE GENOMIC DNA]</scope>
    <source>
        <strain evidence="3">cv. DH0086</strain>
    </source>
</reference>
<dbReference type="Gramene" id="ONK71276">
    <property type="protein sequence ID" value="ONK71276"/>
    <property type="gene ID" value="A4U43_C04F6810"/>
</dbReference>
<protein>
    <recommendedName>
        <fullName evidence="4">DUF4283 domain-containing protein</fullName>
    </recommendedName>
</protein>